<reference evidence="3" key="1">
    <citation type="journal article" date="2019" name="Plant J.">
        <title>Chlorella vulgaris genome assembly and annotation reveals the molecular basis for metabolic acclimation to high light conditions.</title>
        <authorList>
            <person name="Cecchin M."/>
            <person name="Marcolungo L."/>
            <person name="Rossato M."/>
            <person name="Girolomoni L."/>
            <person name="Cosentino E."/>
            <person name="Cuine S."/>
            <person name="Li-Beisson Y."/>
            <person name="Delledonne M."/>
            <person name="Ballottari M."/>
        </authorList>
    </citation>
    <scope>NUCLEOTIDE SEQUENCE</scope>
    <source>
        <strain evidence="3">211/11P</strain>
    </source>
</reference>
<dbReference type="GO" id="GO:0008757">
    <property type="term" value="F:S-adenosylmethionine-dependent methyltransferase activity"/>
    <property type="evidence" value="ECO:0007669"/>
    <property type="project" value="InterPro"/>
</dbReference>
<dbReference type="CDD" id="cd02440">
    <property type="entry name" value="AdoMet_MTases"/>
    <property type="match status" value="1"/>
</dbReference>
<dbReference type="EMBL" id="SIDB01000009">
    <property type="protein sequence ID" value="KAI3428277.1"/>
    <property type="molecule type" value="Genomic_DNA"/>
</dbReference>
<name>A0A9D4YV74_CHLVU</name>
<dbReference type="SUPFAM" id="SSF53335">
    <property type="entry name" value="S-adenosyl-L-methionine-dependent methyltransferases"/>
    <property type="match status" value="1"/>
</dbReference>
<dbReference type="AlphaFoldDB" id="A0A9D4YV74"/>
<dbReference type="Pfam" id="PF08241">
    <property type="entry name" value="Methyltransf_11"/>
    <property type="match status" value="1"/>
</dbReference>
<dbReference type="Proteomes" id="UP001055712">
    <property type="component" value="Unassembled WGS sequence"/>
</dbReference>
<feature type="region of interest" description="Disordered" evidence="1">
    <location>
        <begin position="1"/>
        <end position="28"/>
    </location>
</feature>
<feature type="domain" description="Methyltransferase type 11" evidence="2">
    <location>
        <begin position="193"/>
        <end position="297"/>
    </location>
</feature>
<sequence length="367" mass="40687">MTPRAHAAWAQAGPGFSTRAARLPSAGRRRHQVAASATTDVSTENKAKPDWAGDDLLSRAVNAAIGFKPLFSVMKFGARQTLKGSAQKAGVPWTETVRDLEQSEVYHIKQEIEDQSVQYPAYYTQSFHGYDEGNLNWLAAFEVEPASEVMALRVWRKEALTPLQAQTRLRKAIFKEIHTFQEAHNLREAHDIIDIGCSVGVSTRWLAAEWPTAQVTGLDLSPHFLAVAELRERQLGGGAGQRQRIHYLHANMESSGLPDASFDLIAAQYVVHECPAHAIEGLVRECRRLLRPGGTLALCDLNPRSKVIQSLPPVLFTLMKSTEPHSDEYYQFDIEGCMRDNGLQAVNTVECNPRHRVVLGCLPAAES</sequence>
<dbReference type="Gene3D" id="3.40.50.150">
    <property type="entry name" value="Vaccinia Virus protein VP39"/>
    <property type="match status" value="1"/>
</dbReference>
<evidence type="ECO:0000313" key="3">
    <source>
        <dbReference type="EMBL" id="KAI3428277.1"/>
    </source>
</evidence>
<dbReference type="InterPro" id="IPR013216">
    <property type="entry name" value="Methyltransf_11"/>
</dbReference>
<evidence type="ECO:0000256" key="1">
    <source>
        <dbReference type="SAM" id="MobiDB-lite"/>
    </source>
</evidence>
<accession>A0A9D4YV74</accession>
<dbReference type="InterPro" id="IPR029063">
    <property type="entry name" value="SAM-dependent_MTases_sf"/>
</dbReference>
<evidence type="ECO:0000259" key="2">
    <source>
        <dbReference type="Pfam" id="PF08241"/>
    </source>
</evidence>
<dbReference type="PANTHER" id="PTHR42912:SF80">
    <property type="entry name" value="METHYLTRANSFERASE DOMAIN-CONTAINING PROTEIN"/>
    <property type="match status" value="1"/>
</dbReference>
<evidence type="ECO:0000313" key="4">
    <source>
        <dbReference type="Proteomes" id="UP001055712"/>
    </source>
</evidence>
<keyword evidence="4" id="KW-1185">Reference proteome</keyword>
<protein>
    <recommendedName>
        <fullName evidence="2">Methyltransferase type 11 domain-containing protein</fullName>
    </recommendedName>
</protein>
<gene>
    <name evidence="3" type="ORF">D9Q98_006656</name>
</gene>
<comment type="caution">
    <text evidence="3">The sequence shown here is derived from an EMBL/GenBank/DDBJ whole genome shotgun (WGS) entry which is preliminary data.</text>
</comment>
<dbReference type="InterPro" id="IPR050508">
    <property type="entry name" value="Methyltransf_Superfamily"/>
</dbReference>
<organism evidence="3 4">
    <name type="scientific">Chlorella vulgaris</name>
    <name type="common">Green alga</name>
    <dbReference type="NCBI Taxonomy" id="3077"/>
    <lineage>
        <taxon>Eukaryota</taxon>
        <taxon>Viridiplantae</taxon>
        <taxon>Chlorophyta</taxon>
        <taxon>core chlorophytes</taxon>
        <taxon>Trebouxiophyceae</taxon>
        <taxon>Chlorellales</taxon>
        <taxon>Chlorellaceae</taxon>
        <taxon>Chlorella clade</taxon>
        <taxon>Chlorella</taxon>
    </lineage>
</organism>
<dbReference type="OrthoDB" id="2013972at2759"/>
<proteinExistence type="predicted"/>
<reference evidence="3" key="2">
    <citation type="submission" date="2020-11" db="EMBL/GenBank/DDBJ databases">
        <authorList>
            <person name="Cecchin M."/>
            <person name="Marcolungo L."/>
            <person name="Rossato M."/>
            <person name="Girolomoni L."/>
            <person name="Cosentino E."/>
            <person name="Cuine S."/>
            <person name="Li-Beisson Y."/>
            <person name="Delledonne M."/>
            <person name="Ballottari M."/>
        </authorList>
    </citation>
    <scope>NUCLEOTIDE SEQUENCE</scope>
    <source>
        <strain evidence="3">211/11P</strain>
        <tissue evidence="3">Whole cell</tissue>
    </source>
</reference>
<dbReference type="PANTHER" id="PTHR42912">
    <property type="entry name" value="METHYLTRANSFERASE"/>
    <property type="match status" value="1"/>
</dbReference>